<feature type="region of interest" description="Disordered" evidence="1">
    <location>
        <begin position="1"/>
        <end position="97"/>
    </location>
</feature>
<dbReference type="AlphaFoldDB" id="A0AAD5J1K8"/>
<keyword evidence="3" id="KW-1185">Reference proteome</keyword>
<dbReference type="EMBL" id="JAJSOW010000101">
    <property type="protein sequence ID" value="KAI9181677.1"/>
    <property type="molecule type" value="Genomic_DNA"/>
</dbReference>
<protein>
    <submittedName>
        <fullName evidence="2">Uncharacterized protein</fullName>
    </submittedName>
</protein>
<feature type="compositionally biased region" description="Low complexity" evidence="1">
    <location>
        <begin position="1"/>
        <end position="23"/>
    </location>
</feature>
<reference evidence="2" key="1">
    <citation type="journal article" date="2022" name="Plant J.">
        <title>Strategies of tolerance reflected in two North American maple genomes.</title>
        <authorList>
            <person name="McEvoy S.L."/>
            <person name="Sezen U.U."/>
            <person name="Trouern-Trend A."/>
            <person name="McMahon S.M."/>
            <person name="Schaberg P.G."/>
            <person name="Yang J."/>
            <person name="Wegrzyn J.L."/>
            <person name="Swenson N.G."/>
        </authorList>
    </citation>
    <scope>NUCLEOTIDE SEQUENCE</scope>
    <source>
        <strain evidence="2">91603</strain>
    </source>
</reference>
<proteinExistence type="predicted"/>
<gene>
    <name evidence="2" type="ORF">LWI28_017444</name>
</gene>
<organism evidence="2 3">
    <name type="scientific">Acer negundo</name>
    <name type="common">Box elder</name>
    <dbReference type="NCBI Taxonomy" id="4023"/>
    <lineage>
        <taxon>Eukaryota</taxon>
        <taxon>Viridiplantae</taxon>
        <taxon>Streptophyta</taxon>
        <taxon>Embryophyta</taxon>
        <taxon>Tracheophyta</taxon>
        <taxon>Spermatophyta</taxon>
        <taxon>Magnoliopsida</taxon>
        <taxon>eudicotyledons</taxon>
        <taxon>Gunneridae</taxon>
        <taxon>Pentapetalae</taxon>
        <taxon>rosids</taxon>
        <taxon>malvids</taxon>
        <taxon>Sapindales</taxon>
        <taxon>Sapindaceae</taxon>
        <taxon>Hippocastanoideae</taxon>
        <taxon>Acereae</taxon>
        <taxon>Acer</taxon>
    </lineage>
</organism>
<feature type="compositionally biased region" description="Basic and acidic residues" evidence="1">
    <location>
        <begin position="75"/>
        <end position="97"/>
    </location>
</feature>
<comment type="caution">
    <text evidence="2">The sequence shown here is derived from an EMBL/GenBank/DDBJ whole genome shotgun (WGS) entry which is preliminary data.</text>
</comment>
<evidence type="ECO:0000256" key="1">
    <source>
        <dbReference type="SAM" id="MobiDB-lite"/>
    </source>
</evidence>
<evidence type="ECO:0000313" key="3">
    <source>
        <dbReference type="Proteomes" id="UP001064489"/>
    </source>
</evidence>
<name>A0AAD5J1K8_ACENE</name>
<evidence type="ECO:0000313" key="2">
    <source>
        <dbReference type="EMBL" id="KAI9181677.1"/>
    </source>
</evidence>
<sequence>MSASSNFKKAYDSSSSSRSVEASNLVFKSKKRKEHPLSDTEGGSQRFRRFGRHSKVRKRFTNTAGSPLSISKAGASKEEEGGDVDEKKRGDVSLSEESRKILQRIKDKKYDPLSRGGDPFNQHRVDQVLRIFALSPVSCVSYQAGDLSQDALDATKPAPPHPPKLTEVKKEEESKHRSILVGILKLLTHPMYPNKPSVLELEARLGRCQGKSGVPASPSSARAFKIPVSKDGEPLAFSEDEVVKTFRCICPGGGLSSLSLIHALEVASRGMFSVVEVELALVHLSTEKRKAEETQVAMAGQVFHWKLDLEKEVIRSTRRAFEWNELRKQLTAKEKEMEAAQDESTQGGYFLATLHATQEAPADFDLCLIHGWDRERILATT</sequence>
<accession>A0AAD5J1K8</accession>
<feature type="compositionally biased region" description="Basic residues" evidence="1">
    <location>
        <begin position="46"/>
        <end position="60"/>
    </location>
</feature>
<reference evidence="2" key="2">
    <citation type="submission" date="2023-02" db="EMBL/GenBank/DDBJ databases">
        <authorList>
            <person name="Swenson N.G."/>
            <person name="Wegrzyn J.L."/>
            <person name="Mcevoy S.L."/>
        </authorList>
    </citation>
    <scope>NUCLEOTIDE SEQUENCE</scope>
    <source>
        <strain evidence="2">91603</strain>
        <tissue evidence="2">Leaf</tissue>
    </source>
</reference>
<dbReference type="Proteomes" id="UP001064489">
    <property type="component" value="Chromosome 4"/>
</dbReference>